<accession>A0A382QV93</accession>
<gene>
    <name evidence="2" type="ORF">METZ01_LOCUS341649</name>
</gene>
<dbReference type="AlphaFoldDB" id="A0A382QV93"/>
<dbReference type="InterPro" id="IPR015590">
    <property type="entry name" value="Aldehyde_DH_dom"/>
</dbReference>
<organism evidence="2">
    <name type="scientific">marine metagenome</name>
    <dbReference type="NCBI Taxonomy" id="408172"/>
    <lineage>
        <taxon>unclassified sequences</taxon>
        <taxon>metagenomes</taxon>
        <taxon>ecological metagenomes</taxon>
    </lineage>
</organism>
<evidence type="ECO:0000259" key="1">
    <source>
        <dbReference type="Pfam" id="PF00171"/>
    </source>
</evidence>
<feature type="non-terminal residue" evidence="2">
    <location>
        <position position="66"/>
    </location>
</feature>
<dbReference type="InterPro" id="IPR016161">
    <property type="entry name" value="Ald_DH/histidinol_DH"/>
</dbReference>
<evidence type="ECO:0000313" key="2">
    <source>
        <dbReference type="EMBL" id="SVC88795.1"/>
    </source>
</evidence>
<dbReference type="Gene3D" id="3.40.605.10">
    <property type="entry name" value="Aldehyde Dehydrogenase, Chain A, domain 1"/>
    <property type="match status" value="1"/>
</dbReference>
<sequence length="66" mass="7615">MSEEDIPICVEKAIKAFRSWRFSAPNERAKILKDASTKLISRKKELETLHCKESGKILLQSQKEIL</sequence>
<name>A0A382QV93_9ZZZZ</name>
<proteinExistence type="predicted"/>
<protein>
    <recommendedName>
        <fullName evidence="1">Aldehyde dehydrogenase domain-containing protein</fullName>
    </recommendedName>
</protein>
<dbReference type="InterPro" id="IPR016162">
    <property type="entry name" value="Ald_DH_N"/>
</dbReference>
<dbReference type="Pfam" id="PF00171">
    <property type="entry name" value="Aldedh"/>
    <property type="match status" value="1"/>
</dbReference>
<reference evidence="2" key="1">
    <citation type="submission" date="2018-05" db="EMBL/GenBank/DDBJ databases">
        <authorList>
            <person name="Lanie J.A."/>
            <person name="Ng W.-L."/>
            <person name="Kazmierczak K.M."/>
            <person name="Andrzejewski T.M."/>
            <person name="Davidsen T.M."/>
            <person name="Wayne K.J."/>
            <person name="Tettelin H."/>
            <person name="Glass J.I."/>
            <person name="Rusch D."/>
            <person name="Podicherti R."/>
            <person name="Tsui H.-C.T."/>
            <person name="Winkler M.E."/>
        </authorList>
    </citation>
    <scope>NUCLEOTIDE SEQUENCE</scope>
</reference>
<feature type="domain" description="Aldehyde dehydrogenase" evidence="1">
    <location>
        <begin position="2"/>
        <end position="65"/>
    </location>
</feature>
<dbReference type="GO" id="GO:0016491">
    <property type="term" value="F:oxidoreductase activity"/>
    <property type="evidence" value="ECO:0007669"/>
    <property type="project" value="InterPro"/>
</dbReference>
<dbReference type="SUPFAM" id="SSF53720">
    <property type="entry name" value="ALDH-like"/>
    <property type="match status" value="1"/>
</dbReference>
<dbReference type="EMBL" id="UINC01116799">
    <property type="protein sequence ID" value="SVC88795.1"/>
    <property type="molecule type" value="Genomic_DNA"/>
</dbReference>